<feature type="coiled-coil region" evidence="1">
    <location>
        <begin position="566"/>
        <end position="600"/>
    </location>
</feature>
<evidence type="ECO:0000256" key="2">
    <source>
        <dbReference type="SAM" id="MobiDB-lite"/>
    </source>
</evidence>
<keyword evidence="1" id="KW-0175">Coiled coil</keyword>
<feature type="signal peptide" evidence="3">
    <location>
        <begin position="1"/>
        <end position="20"/>
    </location>
</feature>
<proteinExistence type="predicted"/>
<comment type="caution">
    <text evidence="4">The sequence shown here is derived from an EMBL/GenBank/DDBJ whole genome shotgun (WGS) entry which is preliminary data.</text>
</comment>
<reference evidence="4" key="1">
    <citation type="journal article" date="2019" name="Sci. Rep.">
        <title>Draft genome of Tanacetum cinerariifolium, the natural source of mosquito coil.</title>
        <authorList>
            <person name="Yamashiro T."/>
            <person name="Shiraishi A."/>
            <person name="Satake H."/>
            <person name="Nakayama K."/>
        </authorList>
    </citation>
    <scope>NUCLEOTIDE SEQUENCE</scope>
</reference>
<feature type="chain" id="PRO_5026729767" evidence="3">
    <location>
        <begin position="21"/>
        <end position="730"/>
    </location>
</feature>
<protein>
    <submittedName>
        <fullName evidence="4">Transposase (Putative), gypsy type</fullName>
    </submittedName>
</protein>
<evidence type="ECO:0000256" key="1">
    <source>
        <dbReference type="SAM" id="Coils"/>
    </source>
</evidence>
<feature type="non-terminal residue" evidence="4">
    <location>
        <position position="1"/>
    </location>
</feature>
<feature type="region of interest" description="Disordered" evidence="2">
    <location>
        <begin position="329"/>
        <end position="372"/>
    </location>
</feature>
<feature type="coiled-coil region" evidence="1">
    <location>
        <begin position="279"/>
        <end position="306"/>
    </location>
</feature>
<dbReference type="AlphaFoldDB" id="A0A6L2LFP7"/>
<sequence>LTSVIKFSLLLIISFHLLSGRRVCASYKVGSIDDIKSTLTQSALDALCEKFHIPDIVHSVLHGRNNRICNSLTDKIGVYIKFFDFANYRIPLSQFLVDVLEYFEINLSHLSVIVAAKVSHFEILCRIHSFVSTLGNFRKFYINSKNKGWMSFSKRFDTAQVCYTKPLDSLKHRNDNFFWVDSSAFLLSIPWHNNKTLRKDPHPTSTEFDAKVCDFVANHPAPFLKFSESFLCLIGISRYYELDDNVYLIILVNDDGEDLFAFINHADPTKVRICEREVKEGENDDVEDAENQNDDVQDARNNVIEEGAANGQEIPFDAGIVRIEDEVPSTAVDKSKGTRKKRKASSGASGSALPPKRPRDDHDTSGDVGVTPAVTIPFTTSFVTPTPERESGGRTDFIFGPNLQTQHPAGRSSVPPPLVLTAAVAINAIIGAAFAPVHESSTRPVQRSIFRDSASPSTVGAEIIGSSQPTGAENVINDSAFDDPEVCQTHQACFSAEVKLRSEYSYRERKKFESKCQRQVDLLKEKDTVANLKARLSLNVAEVVEAIRLRNQVAAIEGMKAARLSCDELSIKDASLESEKDKLTNQVSSLETICSGLRDQVSGYELFKEQIKAVQDEHVKVLTEQRWIIGRGLRPVVMKCLKSPEYIATLGGAIGRAIDKVGEARTSGVLAVAAATNALSTIAVQASFVPSIPVSNYEVADTEAQAEASSSLKITFKQEILETSPENPTT</sequence>
<evidence type="ECO:0000256" key="3">
    <source>
        <dbReference type="SAM" id="SignalP"/>
    </source>
</evidence>
<dbReference type="PANTHER" id="PTHR31099:SF28">
    <property type="entry name" value="F5J5.12"/>
    <property type="match status" value="1"/>
</dbReference>
<accession>A0A6L2LFP7</accession>
<dbReference type="EMBL" id="BKCJ010004106">
    <property type="protein sequence ID" value="GEU59055.1"/>
    <property type="molecule type" value="Genomic_DNA"/>
</dbReference>
<evidence type="ECO:0000313" key="4">
    <source>
        <dbReference type="EMBL" id="GEU59055.1"/>
    </source>
</evidence>
<keyword evidence="3" id="KW-0732">Signal</keyword>
<organism evidence="4">
    <name type="scientific">Tanacetum cinerariifolium</name>
    <name type="common">Dalmatian daisy</name>
    <name type="synonym">Chrysanthemum cinerariifolium</name>
    <dbReference type="NCBI Taxonomy" id="118510"/>
    <lineage>
        <taxon>Eukaryota</taxon>
        <taxon>Viridiplantae</taxon>
        <taxon>Streptophyta</taxon>
        <taxon>Embryophyta</taxon>
        <taxon>Tracheophyta</taxon>
        <taxon>Spermatophyta</taxon>
        <taxon>Magnoliopsida</taxon>
        <taxon>eudicotyledons</taxon>
        <taxon>Gunneridae</taxon>
        <taxon>Pentapetalae</taxon>
        <taxon>asterids</taxon>
        <taxon>campanulids</taxon>
        <taxon>Asterales</taxon>
        <taxon>Asteraceae</taxon>
        <taxon>Asteroideae</taxon>
        <taxon>Anthemideae</taxon>
        <taxon>Anthemidinae</taxon>
        <taxon>Tanacetum</taxon>
    </lineage>
</organism>
<name>A0A6L2LFP7_TANCI</name>
<gene>
    <name evidence="4" type="ORF">Tci_031033</name>
</gene>
<dbReference type="PANTHER" id="PTHR31099">
    <property type="entry name" value="OS06G0165300 PROTEIN"/>
    <property type="match status" value="1"/>
</dbReference>